<evidence type="ECO:0000313" key="3">
    <source>
        <dbReference type="Proteomes" id="UP001066276"/>
    </source>
</evidence>
<evidence type="ECO:0000313" key="2">
    <source>
        <dbReference type="EMBL" id="KAJ1124230.1"/>
    </source>
</evidence>
<feature type="compositionally biased region" description="Pro residues" evidence="1">
    <location>
        <begin position="1"/>
        <end position="10"/>
    </location>
</feature>
<dbReference type="EMBL" id="JANPWB010000011">
    <property type="protein sequence ID" value="KAJ1124230.1"/>
    <property type="molecule type" value="Genomic_DNA"/>
</dbReference>
<name>A0AAV7P7Q5_PLEWA</name>
<proteinExistence type="predicted"/>
<dbReference type="Proteomes" id="UP001066276">
    <property type="component" value="Chromosome 7"/>
</dbReference>
<evidence type="ECO:0000256" key="1">
    <source>
        <dbReference type="SAM" id="MobiDB-lite"/>
    </source>
</evidence>
<accession>A0AAV7P7Q5</accession>
<gene>
    <name evidence="2" type="ORF">NDU88_002691</name>
</gene>
<feature type="region of interest" description="Disordered" evidence="1">
    <location>
        <begin position="1"/>
        <end position="20"/>
    </location>
</feature>
<protein>
    <submittedName>
        <fullName evidence="2">Uncharacterized protein</fullName>
    </submittedName>
</protein>
<dbReference type="AlphaFoldDB" id="A0AAV7P7Q5"/>
<sequence length="99" mass="11104">MGRYLPPQPLQPQELHSSSERRAALLRSAIRHPGPPLLRPPRVPESDPRGPGSTQTVPTPRAGARWRLVCKRIRARAQRFAQKYAAVTIASQYVEFQAV</sequence>
<keyword evidence="3" id="KW-1185">Reference proteome</keyword>
<reference evidence="2" key="1">
    <citation type="journal article" date="2022" name="bioRxiv">
        <title>Sequencing and chromosome-scale assembly of the giantPleurodeles waltlgenome.</title>
        <authorList>
            <person name="Brown T."/>
            <person name="Elewa A."/>
            <person name="Iarovenko S."/>
            <person name="Subramanian E."/>
            <person name="Araus A.J."/>
            <person name="Petzold A."/>
            <person name="Susuki M."/>
            <person name="Suzuki K.-i.T."/>
            <person name="Hayashi T."/>
            <person name="Toyoda A."/>
            <person name="Oliveira C."/>
            <person name="Osipova E."/>
            <person name="Leigh N.D."/>
            <person name="Simon A."/>
            <person name="Yun M.H."/>
        </authorList>
    </citation>
    <scope>NUCLEOTIDE SEQUENCE</scope>
    <source>
        <strain evidence="2">20211129_DDA</strain>
        <tissue evidence="2">Liver</tissue>
    </source>
</reference>
<comment type="caution">
    <text evidence="2">The sequence shown here is derived from an EMBL/GenBank/DDBJ whole genome shotgun (WGS) entry which is preliminary data.</text>
</comment>
<feature type="region of interest" description="Disordered" evidence="1">
    <location>
        <begin position="29"/>
        <end position="63"/>
    </location>
</feature>
<organism evidence="2 3">
    <name type="scientific">Pleurodeles waltl</name>
    <name type="common">Iberian ribbed newt</name>
    <dbReference type="NCBI Taxonomy" id="8319"/>
    <lineage>
        <taxon>Eukaryota</taxon>
        <taxon>Metazoa</taxon>
        <taxon>Chordata</taxon>
        <taxon>Craniata</taxon>
        <taxon>Vertebrata</taxon>
        <taxon>Euteleostomi</taxon>
        <taxon>Amphibia</taxon>
        <taxon>Batrachia</taxon>
        <taxon>Caudata</taxon>
        <taxon>Salamandroidea</taxon>
        <taxon>Salamandridae</taxon>
        <taxon>Pleurodelinae</taxon>
        <taxon>Pleurodeles</taxon>
    </lineage>
</organism>